<dbReference type="Pfam" id="PF13354">
    <property type="entry name" value="Beta-lactamase2"/>
    <property type="match status" value="1"/>
</dbReference>
<dbReference type="GO" id="GO:0030655">
    <property type="term" value="P:beta-lactam antibiotic catabolic process"/>
    <property type="evidence" value="ECO:0007669"/>
    <property type="project" value="InterPro"/>
</dbReference>
<name>A0A0M2PVN4_PROHO</name>
<dbReference type="SUPFAM" id="SSF56601">
    <property type="entry name" value="beta-lactamase/transpeptidase-like"/>
    <property type="match status" value="1"/>
</dbReference>
<gene>
    <name evidence="2" type="ORF">PROH_15420</name>
</gene>
<dbReference type="RefSeq" id="WP_017712654.1">
    <property type="nucleotide sequence ID" value="NZ_KB235937.1"/>
</dbReference>
<dbReference type="PANTHER" id="PTHR35333">
    <property type="entry name" value="BETA-LACTAMASE"/>
    <property type="match status" value="1"/>
</dbReference>
<dbReference type="OrthoDB" id="7510992at2"/>
<evidence type="ECO:0000313" key="3">
    <source>
        <dbReference type="Proteomes" id="UP000034681"/>
    </source>
</evidence>
<dbReference type="EMBL" id="AJTX02000006">
    <property type="protein sequence ID" value="KKI99157.1"/>
    <property type="molecule type" value="Genomic_DNA"/>
</dbReference>
<dbReference type="InterPro" id="IPR012338">
    <property type="entry name" value="Beta-lactam/transpept-like"/>
</dbReference>
<dbReference type="PANTHER" id="PTHR35333:SF3">
    <property type="entry name" value="BETA-LACTAMASE-TYPE TRANSPEPTIDASE FOLD CONTAINING PROTEIN"/>
    <property type="match status" value="1"/>
</dbReference>
<organism evidence="2 3">
    <name type="scientific">Prochlorothrix hollandica PCC 9006 = CALU 1027</name>
    <dbReference type="NCBI Taxonomy" id="317619"/>
    <lineage>
        <taxon>Bacteria</taxon>
        <taxon>Bacillati</taxon>
        <taxon>Cyanobacteriota</taxon>
        <taxon>Cyanophyceae</taxon>
        <taxon>Prochlorotrichales</taxon>
        <taxon>Prochlorotrichaceae</taxon>
        <taxon>Prochlorothrix</taxon>
    </lineage>
</organism>
<reference evidence="2" key="1">
    <citation type="submission" date="2012-04" db="EMBL/GenBank/DDBJ databases">
        <authorList>
            <person name="Borisov I.G."/>
            <person name="Ivanikova N.V."/>
            <person name="Pinevich A.V."/>
        </authorList>
    </citation>
    <scope>NUCLEOTIDE SEQUENCE</scope>
    <source>
        <strain evidence="2">CALU 1027</strain>
    </source>
</reference>
<dbReference type="eggNOG" id="COG2367">
    <property type="taxonomic scope" value="Bacteria"/>
</dbReference>
<dbReference type="STRING" id="317619.GCA_000332315_02249"/>
<dbReference type="AlphaFoldDB" id="A0A0M2PVN4"/>
<dbReference type="Gene3D" id="3.40.710.10">
    <property type="entry name" value="DD-peptidase/beta-lactamase superfamily"/>
    <property type="match status" value="1"/>
</dbReference>
<evidence type="ECO:0000313" key="2">
    <source>
        <dbReference type="EMBL" id="KKI99157.1"/>
    </source>
</evidence>
<dbReference type="InterPro" id="IPR000871">
    <property type="entry name" value="Beta-lactam_class-A"/>
</dbReference>
<evidence type="ECO:0000259" key="1">
    <source>
        <dbReference type="Pfam" id="PF13354"/>
    </source>
</evidence>
<keyword evidence="3" id="KW-1185">Reference proteome</keyword>
<protein>
    <submittedName>
        <fullName evidence="2">Beta-lactamase superfamily protein</fullName>
    </submittedName>
</protein>
<accession>A0A0M2PVN4</accession>
<dbReference type="GO" id="GO:0008800">
    <property type="term" value="F:beta-lactamase activity"/>
    <property type="evidence" value="ECO:0007669"/>
    <property type="project" value="InterPro"/>
</dbReference>
<sequence length="312" mass="34710">MNFFQSSPQLQTIGDRLCDRTWQQFPSLQRHQLALTWLVYNPSLGLRATAETPVAPASQPQGYHYRGDLPIYPASVVKLVYLVAYYHWLDQGKVPRDPELERAVRDMIVDSSNDATGYVLDVLTTTTSGPPLDDLAWIQWQHQRNAINRYVAGWRWSQWAGCNANQKTWCDGPYGRERRFLGPDLSNRNRLNTLVSARLVHNIVTGALVSPAACGEMVSLLRRSLDPADLAADPENQVTGFLGAGVPRTATVWSKAGLTSQVRHDAAYVELEGDGPSFLLVAFTEGREHSNNEEILPFIAREAVAAVADIKP</sequence>
<dbReference type="GO" id="GO:0046677">
    <property type="term" value="P:response to antibiotic"/>
    <property type="evidence" value="ECO:0007669"/>
    <property type="project" value="InterPro"/>
</dbReference>
<comment type="caution">
    <text evidence="2">The sequence shown here is derived from an EMBL/GenBank/DDBJ whole genome shotgun (WGS) entry which is preliminary data.</text>
</comment>
<dbReference type="InterPro" id="IPR045155">
    <property type="entry name" value="Beta-lactam_cat"/>
</dbReference>
<proteinExistence type="predicted"/>
<dbReference type="Proteomes" id="UP000034681">
    <property type="component" value="Unassembled WGS sequence"/>
</dbReference>
<feature type="domain" description="Beta-lactamase class A catalytic" evidence="1">
    <location>
        <begin position="63"/>
        <end position="284"/>
    </location>
</feature>